<evidence type="ECO:0000313" key="2">
    <source>
        <dbReference type="EMBL" id="NHC36402.1"/>
    </source>
</evidence>
<gene>
    <name evidence="2" type="ORF">QH73_0017405</name>
</gene>
<feature type="region of interest" description="Disordered" evidence="1">
    <location>
        <begin position="1"/>
        <end position="20"/>
    </location>
</feature>
<dbReference type="InterPro" id="IPR011473">
    <property type="entry name" value="DUF1579"/>
</dbReference>
<dbReference type="RefSeq" id="WP_132867194.1">
    <property type="nucleotide sequence ID" value="NZ_JTJC03000004.1"/>
</dbReference>
<feature type="compositionally biased region" description="Polar residues" evidence="1">
    <location>
        <begin position="1"/>
        <end position="16"/>
    </location>
</feature>
<sequence>METTKTQQNSTMNTTPQKEHQWLQKLIGEWTYEIEVKMGADRPAEKSTGTERVRSLGGLWILAEAQGEMPGCGEATTMMTLGYDPQKQRYVGTWIGSMMTHLWVYDSGELDAAEKMLTLDSEGPAMIGEGKMAKYKDAIEFESDDRRVMTSHVLSDDGQWHHFMTVNYWRKQ</sequence>
<dbReference type="EMBL" id="JTJC03000004">
    <property type="protein sequence ID" value="NHC36402.1"/>
    <property type="molecule type" value="Genomic_DNA"/>
</dbReference>
<name>A0A9X5E988_9CYAN</name>
<accession>A0A9X5E988</accession>
<evidence type="ECO:0000313" key="3">
    <source>
        <dbReference type="Proteomes" id="UP000031532"/>
    </source>
</evidence>
<dbReference type="AlphaFoldDB" id="A0A9X5E988"/>
<reference evidence="2 3" key="1">
    <citation type="journal article" date="2015" name="Genome Announc.">
        <title>Draft Genome Sequence of the Terrestrial Cyanobacterium Scytonema millei VB511283, Isolated from Eastern India.</title>
        <authorList>
            <person name="Sen D."/>
            <person name="Chandrababunaidu M.M."/>
            <person name="Singh D."/>
            <person name="Sanghi N."/>
            <person name="Ghorai A."/>
            <person name="Mishra G.P."/>
            <person name="Madduluri M."/>
            <person name="Adhikary S.P."/>
            <person name="Tripathy S."/>
        </authorList>
    </citation>
    <scope>NUCLEOTIDE SEQUENCE [LARGE SCALE GENOMIC DNA]</scope>
    <source>
        <strain evidence="2 3">VB511283</strain>
    </source>
</reference>
<proteinExistence type="predicted"/>
<dbReference type="OrthoDB" id="512336at2"/>
<keyword evidence="3" id="KW-1185">Reference proteome</keyword>
<comment type="caution">
    <text evidence="2">The sequence shown here is derived from an EMBL/GenBank/DDBJ whole genome shotgun (WGS) entry which is preliminary data.</text>
</comment>
<dbReference type="Proteomes" id="UP000031532">
    <property type="component" value="Unassembled WGS sequence"/>
</dbReference>
<organism evidence="2 3">
    <name type="scientific">Scytonema millei VB511283</name>
    <dbReference type="NCBI Taxonomy" id="1245923"/>
    <lineage>
        <taxon>Bacteria</taxon>
        <taxon>Bacillati</taxon>
        <taxon>Cyanobacteriota</taxon>
        <taxon>Cyanophyceae</taxon>
        <taxon>Nostocales</taxon>
        <taxon>Scytonemataceae</taxon>
        <taxon>Scytonema</taxon>
    </lineage>
</organism>
<dbReference type="Pfam" id="PF07617">
    <property type="entry name" value="DUF1579"/>
    <property type="match status" value="1"/>
</dbReference>
<evidence type="ECO:0000256" key="1">
    <source>
        <dbReference type="SAM" id="MobiDB-lite"/>
    </source>
</evidence>
<protein>
    <submittedName>
        <fullName evidence="2">DUF1579 domain-containing protein</fullName>
    </submittedName>
</protein>